<reference evidence="1 2" key="1">
    <citation type="submission" date="2020-04" db="EMBL/GenBank/DDBJ databases">
        <title>Rhodospirillaceae bacterium KN72 isolated from deep sea.</title>
        <authorList>
            <person name="Zhang D.-C."/>
        </authorList>
    </citation>
    <scope>NUCLEOTIDE SEQUENCE [LARGE SCALE GENOMIC DNA]</scope>
    <source>
        <strain evidence="1 2">KN72</strain>
    </source>
</reference>
<keyword evidence="2" id="KW-1185">Reference proteome</keyword>
<proteinExistence type="predicted"/>
<organism evidence="1 2">
    <name type="scientific">Pacificispira spongiicola</name>
    <dbReference type="NCBI Taxonomy" id="2729598"/>
    <lineage>
        <taxon>Bacteria</taxon>
        <taxon>Pseudomonadati</taxon>
        <taxon>Pseudomonadota</taxon>
        <taxon>Alphaproteobacteria</taxon>
        <taxon>Rhodospirillales</taxon>
        <taxon>Rhodospirillaceae</taxon>
        <taxon>Pacificispira</taxon>
    </lineage>
</organism>
<dbReference type="RefSeq" id="WP_169624422.1">
    <property type="nucleotide sequence ID" value="NZ_JABBNT010000002.1"/>
</dbReference>
<accession>A0A7Y0DZ22</accession>
<gene>
    <name evidence="1" type="ORF">HH303_06495</name>
</gene>
<name>A0A7Y0DZ22_9PROT</name>
<sequence>MPSKSEDPVVERLTEPQHPDATELFALWRSKCGDNGQLPSREDLTLKELWALRCADRSFILEPLPDGDWQYRLLGSRITQFYGRDVSNIPFRQHMSPDEAEASIALSNEAARDRKPVFLRMRYVGKTYSGIIETMSLPILARDGKTVWLFGASFFTNE</sequence>
<evidence type="ECO:0000313" key="1">
    <source>
        <dbReference type="EMBL" id="NMM44118.1"/>
    </source>
</evidence>
<comment type="caution">
    <text evidence="1">The sequence shown here is derived from an EMBL/GenBank/DDBJ whole genome shotgun (WGS) entry which is preliminary data.</text>
</comment>
<dbReference type="EMBL" id="JABBNT010000002">
    <property type="protein sequence ID" value="NMM44118.1"/>
    <property type="molecule type" value="Genomic_DNA"/>
</dbReference>
<dbReference type="InterPro" id="IPR009922">
    <property type="entry name" value="DUF1457"/>
</dbReference>
<dbReference type="AlphaFoldDB" id="A0A7Y0DZ22"/>
<protein>
    <submittedName>
        <fullName evidence="1">PAS domain-containing protein</fullName>
    </submittedName>
</protein>
<dbReference type="Proteomes" id="UP000539372">
    <property type="component" value="Unassembled WGS sequence"/>
</dbReference>
<dbReference type="Pfam" id="PF07310">
    <property type="entry name" value="PAS_5"/>
    <property type="match status" value="1"/>
</dbReference>
<evidence type="ECO:0000313" key="2">
    <source>
        <dbReference type="Proteomes" id="UP000539372"/>
    </source>
</evidence>